<dbReference type="PROSITE" id="PS51257">
    <property type="entry name" value="PROKAR_LIPOPROTEIN"/>
    <property type="match status" value="1"/>
</dbReference>
<dbReference type="AlphaFoldDB" id="B1YEY4"/>
<dbReference type="STRING" id="262543.Exig_1267"/>
<dbReference type="RefSeq" id="WP_012370163.1">
    <property type="nucleotide sequence ID" value="NC_010556.1"/>
</dbReference>
<evidence type="ECO:0000259" key="2">
    <source>
        <dbReference type="Pfam" id="PF10026"/>
    </source>
</evidence>
<organism evidence="3 4">
    <name type="scientific">Exiguobacterium sibiricum (strain DSM 17290 / CCUG 55495 / CIP 109462 / JCM 13490 / 255-15)</name>
    <dbReference type="NCBI Taxonomy" id="262543"/>
    <lineage>
        <taxon>Bacteria</taxon>
        <taxon>Bacillati</taxon>
        <taxon>Bacillota</taxon>
        <taxon>Bacilli</taxon>
        <taxon>Bacillales</taxon>
        <taxon>Bacillales Family XII. Incertae Sedis</taxon>
        <taxon>Exiguobacterium</taxon>
    </lineage>
</organism>
<dbReference type="EMBL" id="CP001022">
    <property type="protein sequence ID" value="ACB60742.1"/>
    <property type="molecule type" value="Genomic_DNA"/>
</dbReference>
<reference evidence="3 4" key="2">
    <citation type="journal article" date="2008" name="BMC Genomics">
        <title>Architecture of thermal adaptation in an Exiguobacterium sibiricum strain isolated from 3 million year old permafrost: a genome and transcriptome approach.</title>
        <authorList>
            <person name="Rodrigues D.F."/>
            <person name="Ivanova N."/>
            <person name="He Z."/>
            <person name="Huebner M."/>
            <person name="Zhou J."/>
            <person name="Tiedje J.M."/>
        </authorList>
    </citation>
    <scope>NUCLEOTIDE SEQUENCE [LARGE SCALE GENOMIC DNA]</scope>
    <source>
        <strain evidence="4">DSM 17290 / CIP 109462 / JCM 13490 / 255-15</strain>
    </source>
</reference>
<dbReference type="Proteomes" id="UP000001681">
    <property type="component" value="Chromosome"/>
</dbReference>
<accession>B1YEY4</accession>
<reference evidence="4" key="3">
    <citation type="submission" date="2008-04" db="EMBL/GenBank/DDBJ databases">
        <title>Complete sequence of chromosome of Exiguobacterium sibiricum 255-15.</title>
        <authorList>
            <consortium name="US DOE Joint Genome Institute"/>
            <person name="Copeland A."/>
            <person name="Lucas S."/>
            <person name="Lapidus A."/>
            <person name="Glavina del Rio T."/>
            <person name="Dalin E."/>
            <person name="Tice H."/>
            <person name="Bruce D."/>
            <person name="Goodwin L."/>
            <person name="Pitluck S."/>
            <person name="Kiss H."/>
            <person name="Chertkov O."/>
            <person name="Monk C."/>
            <person name="Brettin T."/>
            <person name="Detter J.C."/>
            <person name="Han C."/>
            <person name="Kuske C.R."/>
            <person name="Schmutz J."/>
            <person name="Larimer F."/>
            <person name="Land M."/>
            <person name="Hauser L."/>
            <person name="Kyrpides N."/>
            <person name="Mikhailova N."/>
            <person name="Vishnivetskaya T."/>
            <person name="Rodrigues D.F."/>
            <person name="Gilichinsky D."/>
            <person name="Tiedje J."/>
            <person name="Richardson P."/>
        </authorList>
    </citation>
    <scope>NUCLEOTIDE SEQUENCE [LARGE SCALE GENOMIC DNA]</scope>
    <source>
        <strain evidence="4">DSM 17290 / CIP 109462 / JCM 13490 / 255-15</strain>
    </source>
</reference>
<dbReference type="HOGENOM" id="CLU_859821_0_0_9"/>
<dbReference type="InterPro" id="IPR018728">
    <property type="entry name" value="DUF2268"/>
</dbReference>
<dbReference type="DNASU" id="6173984"/>
<dbReference type="Gene3D" id="1.10.10.2910">
    <property type="match status" value="1"/>
</dbReference>
<dbReference type="Pfam" id="PF10026">
    <property type="entry name" value="DUF2268"/>
    <property type="match status" value="1"/>
</dbReference>
<protein>
    <recommendedName>
        <fullName evidence="2">DUF2268 domain-containing protein</fullName>
    </recommendedName>
</protein>
<dbReference type="KEGG" id="esi:Exig_1267"/>
<evidence type="ECO:0000313" key="3">
    <source>
        <dbReference type="EMBL" id="ACB60742.1"/>
    </source>
</evidence>
<evidence type="ECO:0000256" key="1">
    <source>
        <dbReference type="SAM" id="SignalP"/>
    </source>
</evidence>
<feature type="domain" description="DUF2268" evidence="2">
    <location>
        <begin position="129"/>
        <end position="313"/>
    </location>
</feature>
<keyword evidence="1" id="KW-0732">Signal</keyword>
<dbReference type="OrthoDB" id="1437293at2"/>
<gene>
    <name evidence="3" type="ordered locus">Exig_1267</name>
</gene>
<feature type="chain" id="PRO_5039602150" description="DUF2268 domain-containing protein" evidence="1">
    <location>
        <begin position="18"/>
        <end position="323"/>
    </location>
</feature>
<feature type="signal peptide" evidence="1">
    <location>
        <begin position="1"/>
        <end position="17"/>
    </location>
</feature>
<dbReference type="eggNOG" id="COG5504">
    <property type="taxonomic scope" value="Bacteria"/>
</dbReference>
<reference evidence="3 4" key="1">
    <citation type="journal article" date="2006" name="Extremophiles">
        <title>Characterization of Exiguobacterium isolates from the Siberian permafrost. Description of Exiguobacterium sibiricum sp. nov.</title>
        <authorList>
            <person name="Rodrigues D.F."/>
            <person name="Goris J."/>
            <person name="Vishnivetskaya T."/>
            <person name="Gilichinsky D."/>
            <person name="Thomashow M.F."/>
            <person name="Tiedje J.M."/>
        </authorList>
    </citation>
    <scope>NUCLEOTIDE SEQUENCE [LARGE SCALE GENOMIC DNA]</scope>
    <source>
        <strain evidence="4">DSM 17290 / CIP 109462 / JCM 13490 / 255-15</strain>
    </source>
</reference>
<name>B1YEY4_EXIS2</name>
<sequence length="323" mass="36656">MKKVIAPLLCIPFLLLAACTDEAEKAVTHSESKEFKPETVKIGEDGELNIVPLYAPYQTYLKASLKADTSETDSKNYAEYVLRYIDKIGEKENFDPTTLETFFMLKATAYEQDMLNQTNELMKQHDEIKDIITKNYSASYEALPKKKATIFIAPSNLEFWSMTDPLAGVSGAAFQDSIIIQLNPNFDKEVLAYTIAHEYHHLVLNDTPELSRIDTSLDSVIFEGKADAFADQIVTDVSPPWNIPMDDTTKKHVARLIGNGEADYQEITMGNTEKDIPLWSRYSLGRDILTHHLKANPDLSIKTWTYEENHAILNGYKYQKLLE</sequence>
<proteinExistence type="predicted"/>
<keyword evidence="4" id="KW-1185">Reference proteome</keyword>
<evidence type="ECO:0000313" key="4">
    <source>
        <dbReference type="Proteomes" id="UP000001681"/>
    </source>
</evidence>